<keyword evidence="2" id="KW-0812">Transmembrane</keyword>
<name>A0AAE0M4R3_9PEZI</name>
<feature type="region of interest" description="Disordered" evidence="1">
    <location>
        <begin position="289"/>
        <end position="315"/>
    </location>
</feature>
<feature type="compositionally biased region" description="Low complexity" evidence="1">
    <location>
        <begin position="457"/>
        <end position="474"/>
    </location>
</feature>
<feature type="region of interest" description="Disordered" evidence="1">
    <location>
        <begin position="878"/>
        <end position="1002"/>
    </location>
</feature>
<evidence type="ECO:0000313" key="4">
    <source>
        <dbReference type="Proteomes" id="UP001283341"/>
    </source>
</evidence>
<reference evidence="3" key="2">
    <citation type="submission" date="2023-06" db="EMBL/GenBank/DDBJ databases">
        <authorList>
            <consortium name="Lawrence Berkeley National Laboratory"/>
            <person name="Haridas S."/>
            <person name="Hensen N."/>
            <person name="Bonometti L."/>
            <person name="Westerberg I."/>
            <person name="Brannstrom I.O."/>
            <person name="Guillou S."/>
            <person name="Cros-Aarteil S."/>
            <person name="Calhoun S."/>
            <person name="Kuo A."/>
            <person name="Mondo S."/>
            <person name="Pangilinan J."/>
            <person name="Riley R."/>
            <person name="Labutti K."/>
            <person name="Andreopoulos B."/>
            <person name="Lipzen A."/>
            <person name="Chen C."/>
            <person name="Yanf M."/>
            <person name="Daum C."/>
            <person name="Ng V."/>
            <person name="Clum A."/>
            <person name="Steindorff A."/>
            <person name="Ohm R."/>
            <person name="Martin F."/>
            <person name="Silar P."/>
            <person name="Natvig D."/>
            <person name="Lalanne C."/>
            <person name="Gautier V."/>
            <person name="Ament-Velasquez S.L."/>
            <person name="Kruys A."/>
            <person name="Hutchinson M.I."/>
            <person name="Powell A.J."/>
            <person name="Barry K."/>
            <person name="Miller A.N."/>
            <person name="Grigoriev I.V."/>
            <person name="Debuchy R."/>
            <person name="Gladieux P."/>
            <person name="Thoren M.H."/>
            <person name="Johannesson H."/>
        </authorList>
    </citation>
    <scope>NUCLEOTIDE SEQUENCE</scope>
    <source>
        <strain evidence="3">CBS 118394</strain>
    </source>
</reference>
<keyword evidence="4" id="KW-1185">Reference proteome</keyword>
<feature type="compositionally biased region" description="Polar residues" evidence="1">
    <location>
        <begin position="568"/>
        <end position="578"/>
    </location>
</feature>
<keyword evidence="2" id="KW-1133">Transmembrane helix</keyword>
<protein>
    <recommendedName>
        <fullName evidence="5">Galactose oxidase</fullName>
    </recommendedName>
</protein>
<gene>
    <name evidence="3" type="ORF">B0H66DRAFT_559330</name>
</gene>
<feature type="compositionally biased region" description="Gly residues" evidence="1">
    <location>
        <begin position="436"/>
        <end position="445"/>
    </location>
</feature>
<dbReference type="SUPFAM" id="SSF50965">
    <property type="entry name" value="Galactose oxidase, central domain"/>
    <property type="match status" value="1"/>
</dbReference>
<dbReference type="AlphaFoldDB" id="A0AAE0M4R3"/>
<comment type="caution">
    <text evidence="3">The sequence shown here is derived from an EMBL/GenBank/DDBJ whole genome shotgun (WGS) entry which is preliminary data.</text>
</comment>
<feature type="compositionally biased region" description="Basic and acidic residues" evidence="1">
    <location>
        <begin position="516"/>
        <end position="526"/>
    </location>
</feature>
<reference evidence="3" key="1">
    <citation type="journal article" date="2023" name="Mol. Phylogenet. Evol.">
        <title>Genome-scale phylogeny and comparative genomics of the fungal order Sordariales.</title>
        <authorList>
            <person name="Hensen N."/>
            <person name="Bonometti L."/>
            <person name="Westerberg I."/>
            <person name="Brannstrom I.O."/>
            <person name="Guillou S."/>
            <person name="Cros-Aarteil S."/>
            <person name="Calhoun S."/>
            <person name="Haridas S."/>
            <person name="Kuo A."/>
            <person name="Mondo S."/>
            <person name="Pangilinan J."/>
            <person name="Riley R."/>
            <person name="LaButti K."/>
            <person name="Andreopoulos B."/>
            <person name="Lipzen A."/>
            <person name="Chen C."/>
            <person name="Yan M."/>
            <person name="Daum C."/>
            <person name="Ng V."/>
            <person name="Clum A."/>
            <person name="Steindorff A."/>
            <person name="Ohm R.A."/>
            <person name="Martin F."/>
            <person name="Silar P."/>
            <person name="Natvig D.O."/>
            <person name="Lalanne C."/>
            <person name="Gautier V."/>
            <person name="Ament-Velasquez S.L."/>
            <person name="Kruys A."/>
            <person name="Hutchinson M.I."/>
            <person name="Powell A.J."/>
            <person name="Barry K."/>
            <person name="Miller A.N."/>
            <person name="Grigoriev I.V."/>
            <person name="Debuchy R."/>
            <person name="Gladieux P."/>
            <person name="Hiltunen Thoren M."/>
            <person name="Johannesson H."/>
        </authorList>
    </citation>
    <scope>NUCLEOTIDE SEQUENCE</scope>
    <source>
        <strain evidence="3">CBS 118394</strain>
    </source>
</reference>
<feature type="compositionally biased region" description="Acidic residues" evidence="1">
    <location>
        <begin position="878"/>
        <end position="899"/>
    </location>
</feature>
<feature type="transmembrane region" description="Helical" evidence="2">
    <location>
        <begin position="319"/>
        <end position="342"/>
    </location>
</feature>
<feature type="compositionally biased region" description="Low complexity" evidence="1">
    <location>
        <begin position="702"/>
        <end position="714"/>
    </location>
</feature>
<feature type="compositionally biased region" description="Gly residues" evidence="1">
    <location>
        <begin position="940"/>
        <end position="951"/>
    </location>
</feature>
<sequence>MTATSWDSSTSLNPYFLSAGIQFTSQLSPDVSDPTFYVYGGMCPYTNTNSSSSWEQSSASYSSRMLRVSSSGQMTLDLASSAGGPPVAEAGFTFTALPPPSIANRSGIVTQQMSYVMLGGHTQSAFVNMSTAAVWSLPEETWTFVAIQDPLPTRSSSGNPDLAVKKAVTRVDSRSGHTAVLSEDGTSLVILGGWVGDVTQPAEPLVAVVHIGASFEEWQWTIPAGIDGVEGIYGHGAALLPGNVMMVYGGYDIISTTSKKAKRQEGGQQGVRFFNITSMAWQDEYINPTFASGGPSASSPPPTSDTTNPKSPEETNKKLGLGLGLGIGILLLIALIVAAIFFRRRQQRRRQQRDEALRGLSQGIHPHRNSDDDDEMFEQRNDDDPNSGIGFFPWNASTAQHWYTGGGDPYSQGIISHNTASNHGRRSLGYETLRGSGSGKSGSSGGLCVPPLPPAPLMMMGGSSNGGSSRPRGSVARGLVYQPTTGNNSYDFAPLRTPNRIHPIYEDDENDEDEDGAKHHPLSPERDDIDDPFLTPTREVTALFPPPAPSSGSNSPSRETPSPEMVQLPTQKPQQQDPEVQGWVSDGVDAADAVLTARISRHGSTTTTPDALLTAQQQGQREPTTPSRKSTGGGRGSPSRRASTRSAKKSVATGDDDRTGSNLSDRSVAFSFVQSGGGVDRSASVRSHLRFNNNNGGGDGRPGTSSGSSSNTFSTAKSNFATMQAEGPSLLLGGTPAMAEHDEIDEPGSPSKSKPRRSWFGSLRRVFSGATPSPGSSTRGGGADSPTRDSLLEGNCSDYEPTRLVGMGPNGTLLQRRKQGREAWERGGTGPGPDEHDDEWDVEKAVEQRLVQIMFTVPKERLRVVNAEIEKEEEAVVVVDPENDLDGYLDDLEGEQEEEEYRRARQKQVDEKGKDKEGERVIEVEAGGKEQDTLSPQDGNGAGGGGAGGGISPSTSMRSSTVIETAEAVRMERPRTRVREMVETIESINSSRDNSPSGSPVR</sequence>
<proteinExistence type="predicted"/>
<dbReference type="Proteomes" id="UP001283341">
    <property type="component" value="Unassembled WGS sequence"/>
</dbReference>
<feature type="compositionally biased region" description="Polar residues" evidence="1">
    <location>
        <begin position="602"/>
        <end position="622"/>
    </location>
</feature>
<feature type="region of interest" description="Disordered" evidence="1">
    <location>
        <begin position="600"/>
        <end position="714"/>
    </location>
</feature>
<dbReference type="EMBL" id="JAUEDM010000004">
    <property type="protein sequence ID" value="KAK3319366.1"/>
    <property type="molecule type" value="Genomic_DNA"/>
</dbReference>
<evidence type="ECO:0008006" key="5">
    <source>
        <dbReference type="Google" id="ProtNLM"/>
    </source>
</evidence>
<feature type="region of interest" description="Disordered" evidence="1">
    <location>
        <begin position="728"/>
        <end position="840"/>
    </location>
</feature>
<evidence type="ECO:0000313" key="3">
    <source>
        <dbReference type="EMBL" id="KAK3319366.1"/>
    </source>
</evidence>
<keyword evidence="2" id="KW-0472">Membrane</keyword>
<feature type="compositionally biased region" description="Acidic residues" evidence="1">
    <location>
        <begin position="506"/>
        <end position="515"/>
    </location>
</feature>
<evidence type="ECO:0000256" key="2">
    <source>
        <dbReference type="SAM" id="Phobius"/>
    </source>
</evidence>
<feature type="compositionally biased region" description="Basic and acidic residues" evidence="1">
    <location>
        <begin position="900"/>
        <end position="932"/>
    </location>
</feature>
<feature type="compositionally biased region" description="Low complexity" evidence="1">
    <location>
        <begin position="768"/>
        <end position="777"/>
    </location>
</feature>
<dbReference type="InterPro" id="IPR015915">
    <property type="entry name" value="Kelch-typ_b-propeller"/>
</dbReference>
<dbReference type="InterPro" id="IPR011043">
    <property type="entry name" value="Gal_Oxase/kelch_b-propeller"/>
</dbReference>
<feature type="compositionally biased region" description="Polar residues" evidence="1">
    <location>
        <begin position="952"/>
        <end position="963"/>
    </location>
</feature>
<feature type="region of interest" description="Disordered" evidence="1">
    <location>
        <begin position="352"/>
        <end position="387"/>
    </location>
</feature>
<feature type="compositionally biased region" description="Low complexity" evidence="1">
    <location>
        <begin position="550"/>
        <end position="562"/>
    </location>
</feature>
<dbReference type="Gene3D" id="2.120.10.80">
    <property type="entry name" value="Kelch-type beta propeller"/>
    <property type="match status" value="1"/>
</dbReference>
<evidence type="ECO:0000256" key="1">
    <source>
        <dbReference type="SAM" id="MobiDB-lite"/>
    </source>
</evidence>
<feature type="compositionally biased region" description="Basic and acidic residues" evidence="1">
    <location>
        <begin position="967"/>
        <end position="982"/>
    </location>
</feature>
<organism evidence="3 4">
    <name type="scientific">Apodospora peruviana</name>
    <dbReference type="NCBI Taxonomy" id="516989"/>
    <lineage>
        <taxon>Eukaryota</taxon>
        <taxon>Fungi</taxon>
        <taxon>Dikarya</taxon>
        <taxon>Ascomycota</taxon>
        <taxon>Pezizomycotina</taxon>
        <taxon>Sordariomycetes</taxon>
        <taxon>Sordariomycetidae</taxon>
        <taxon>Sordariales</taxon>
        <taxon>Lasiosphaeriaceae</taxon>
        <taxon>Apodospora</taxon>
    </lineage>
</organism>
<feature type="region of interest" description="Disordered" evidence="1">
    <location>
        <begin position="434"/>
        <end position="580"/>
    </location>
</feature>
<accession>A0AAE0M4R3</accession>
<feature type="compositionally biased region" description="Polar residues" evidence="1">
    <location>
        <begin position="986"/>
        <end position="1002"/>
    </location>
</feature>